<keyword evidence="12 18" id="KW-0548">Nucleotidyltransferase</keyword>
<evidence type="ECO:0000256" key="7">
    <source>
        <dbReference type="ARBA" id="ARBA00019373"/>
    </source>
</evidence>
<comment type="caution">
    <text evidence="20">The sequence shown here is derived from an EMBL/GenBank/DDBJ whole genome shotgun (WGS) entry which is preliminary data.</text>
</comment>
<keyword evidence="9" id="KW-0444">Lipid biosynthesis</keyword>
<proteinExistence type="inferred from homology"/>
<comment type="pathway">
    <text evidence="3 18">Phospholipid metabolism; CDP-diacylglycerol biosynthesis; CDP-diacylglycerol from sn-glycerol 3-phosphate: step 3/3.</text>
</comment>
<organism evidence="20 21">
    <name type="scientific">Scopulibacillus cellulosilyticus</name>
    <dbReference type="NCBI Taxonomy" id="2665665"/>
    <lineage>
        <taxon>Bacteria</taxon>
        <taxon>Bacillati</taxon>
        <taxon>Bacillota</taxon>
        <taxon>Bacilli</taxon>
        <taxon>Bacillales</taxon>
        <taxon>Sporolactobacillaceae</taxon>
        <taxon>Scopulibacillus</taxon>
    </lineage>
</organism>
<feature type="transmembrane region" description="Helical" evidence="19">
    <location>
        <begin position="108"/>
        <end position="128"/>
    </location>
</feature>
<dbReference type="PROSITE" id="PS01315">
    <property type="entry name" value="CDS"/>
    <property type="match status" value="1"/>
</dbReference>
<evidence type="ECO:0000256" key="16">
    <source>
        <dbReference type="ARBA" id="ARBA00023209"/>
    </source>
</evidence>
<evidence type="ECO:0000256" key="13">
    <source>
        <dbReference type="ARBA" id="ARBA00022989"/>
    </source>
</evidence>
<sequence length="263" mass="28771">MKQRIITAVAFGVLYIVFILIGHFPFALFTALIAAIAFMELAAMKKISAGSPPAVIGAIFVVLLVIQATNTGFSIYVPMIKLSAIFVIVMLIYMVFSKNQFSFDQAAHIFLAAFYIGFSFYLLVHLRYSSLAEVFFVQILMWCTDSGAYFVGRKLGKRKLSPHISPNKSIEGAIGGVIVAVVAAIIFELIVPGQLFPSWGILLLVSVIISVFGQLGDLAESAIKRYYGVKDSGNILPGHGGLLDRFDSMIFILPVLFIFNVIV</sequence>
<dbReference type="InterPro" id="IPR000374">
    <property type="entry name" value="PC_trans"/>
</dbReference>
<comment type="similarity">
    <text evidence="5 18">Belongs to the CDS family.</text>
</comment>
<keyword evidence="15 19" id="KW-0472">Membrane</keyword>
<dbReference type="Pfam" id="PF01148">
    <property type="entry name" value="CTP_transf_1"/>
    <property type="match status" value="1"/>
</dbReference>
<evidence type="ECO:0000256" key="11">
    <source>
        <dbReference type="ARBA" id="ARBA00022692"/>
    </source>
</evidence>
<evidence type="ECO:0000256" key="6">
    <source>
        <dbReference type="ARBA" id="ARBA00012487"/>
    </source>
</evidence>
<evidence type="ECO:0000256" key="5">
    <source>
        <dbReference type="ARBA" id="ARBA00010185"/>
    </source>
</evidence>
<keyword evidence="8" id="KW-1003">Cell membrane</keyword>
<keyword evidence="14" id="KW-0443">Lipid metabolism</keyword>
<dbReference type="PANTHER" id="PTHR46382">
    <property type="entry name" value="PHOSPHATIDATE CYTIDYLYLTRANSFERASE"/>
    <property type="match status" value="1"/>
</dbReference>
<feature type="transmembrane region" description="Helical" evidence="19">
    <location>
        <begin position="196"/>
        <end position="215"/>
    </location>
</feature>
<evidence type="ECO:0000256" key="8">
    <source>
        <dbReference type="ARBA" id="ARBA00022475"/>
    </source>
</evidence>
<evidence type="ECO:0000256" key="14">
    <source>
        <dbReference type="ARBA" id="ARBA00023098"/>
    </source>
</evidence>
<evidence type="ECO:0000256" key="19">
    <source>
        <dbReference type="SAM" id="Phobius"/>
    </source>
</evidence>
<feature type="transmembrane region" description="Helical" evidence="19">
    <location>
        <begin position="75"/>
        <end position="96"/>
    </location>
</feature>
<evidence type="ECO:0000256" key="2">
    <source>
        <dbReference type="ARBA" id="ARBA00004651"/>
    </source>
</evidence>
<dbReference type="RefSeq" id="WP_380964813.1">
    <property type="nucleotide sequence ID" value="NZ_JBHTCO010000004.1"/>
</dbReference>
<comment type="catalytic activity">
    <reaction evidence="1 18">
        <text>a 1,2-diacyl-sn-glycero-3-phosphate + CTP + H(+) = a CDP-1,2-diacyl-sn-glycerol + diphosphate</text>
        <dbReference type="Rhea" id="RHEA:16229"/>
        <dbReference type="ChEBI" id="CHEBI:15378"/>
        <dbReference type="ChEBI" id="CHEBI:33019"/>
        <dbReference type="ChEBI" id="CHEBI:37563"/>
        <dbReference type="ChEBI" id="CHEBI:58332"/>
        <dbReference type="ChEBI" id="CHEBI:58608"/>
        <dbReference type="EC" id="2.7.7.41"/>
    </reaction>
</comment>
<evidence type="ECO:0000256" key="3">
    <source>
        <dbReference type="ARBA" id="ARBA00005119"/>
    </source>
</evidence>
<evidence type="ECO:0000313" key="21">
    <source>
        <dbReference type="Proteomes" id="UP001596505"/>
    </source>
</evidence>
<keyword evidence="10 18" id="KW-0808">Transferase</keyword>
<keyword evidence="13 19" id="KW-1133">Transmembrane helix</keyword>
<evidence type="ECO:0000256" key="17">
    <source>
        <dbReference type="ARBA" id="ARBA00023264"/>
    </source>
</evidence>
<name>A0ABW2PXX6_9BACL</name>
<comment type="pathway">
    <text evidence="4">Lipid metabolism.</text>
</comment>
<keyword evidence="16" id="KW-0594">Phospholipid biosynthesis</keyword>
<feature type="transmembrane region" description="Helical" evidence="19">
    <location>
        <begin position="172"/>
        <end position="190"/>
    </location>
</feature>
<reference evidence="21" key="1">
    <citation type="journal article" date="2019" name="Int. J. Syst. Evol. Microbiol.">
        <title>The Global Catalogue of Microorganisms (GCM) 10K type strain sequencing project: providing services to taxonomists for standard genome sequencing and annotation.</title>
        <authorList>
            <consortium name="The Broad Institute Genomics Platform"/>
            <consortium name="The Broad Institute Genome Sequencing Center for Infectious Disease"/>
            <person name="Wu L."/>
            <person name="Ma J."/>
        </authorList>
    </citation>
    <scope>NUCLEOTIDE SEQUENCE [LARGE SCALE GENOMIC DNA]</scope>
    <source>
        <strain evidence="21">CGMCC 1.16305</strain>
    </source>
</reference>
<evidence type="ECO:0000256" key="10">
    <source>
        <dbReference type="ARBA" id="ARBA00022679"/>
    </source>
</evidence>
<evidence type="ECO:0000256" key="4">
    <source>
        <dbReference type="ARBA" id="ARBA00005189"/>
    </source>
</evidence>
<dbReference type="PANTHER" id="PTHR46382:SF1">
    <property type="entry name" value="PHOSPHATIDATE CYTIDYLYLTRANSFERASE"/>
    <property type="match status" value="1"/>
</dbReference>
<dbReference type="GO" id="GO:0016779">
    <property type="term" value="F:nucleotidyltransferase activity"/>
    <property type="evidence" value="ECO:0007669"/>
    <property type="project" value="UniProtKB-KW"/>
</dbReference>
<feature type="transmembrane region" description="Helical" evidence="19">
    <location>
        <begin position="50"/>
        <end position="69"/>
    </location>
</feature>
<feature type="transmembrane region" description="Helical" evidence="19">
    <location>
        <begin position="134"/>
        <end position="151"/>
    </location>
</feature>
<evidence type="ECO:0000313" key="20">
    <source>
        <dbReference type="EMBL" id="MFC7392580.1"/>
    </source>
</evidence>
<dbReference type="EC" id="2.7.7.41" evidence="6 18"/>
<gene>
    <name evidence="20" type="ORF">ACFQRG_06235</name>
</gene>
<dbReference type="EMBL" id="JBHTCO010000004">
    <property type="protein sequence ID" value="MFC7392580.1"/>
    <property type="molecule type" value="Genomic_DNA"/>
</dbReference>
<protein>
    <recommendedName>
        <fullName evidence="7 18">Phosphatidate cytidylyltransferase</fullName>
        <ecNumber evidence="6 18">2.7.7.41</ecNumber>
    </recommendedName>
</protein>
<evidence type="ECO:0000256" key="15">
    <source>
        <dbReference type="ARBA" id="ARBA00023136"/>
    </source>
</evidence>
<evidence type="ECO:0000256" key="18">
    <source>
        <dbReference type="RuleBase" id="RU003938"/>
    </source>
</evidence>
<keyword evidence="17" id="KW-1208">Phospholipid metabolism</keyword>
<keyword evidence="21" id="KW-1185">Reference proteome</keyword>
<evidence type="ECO:0000256" key="1">
    <source>
        <dbReference type="ARBA" id="ARBA00001698"/>
    </source>
</evidence>
<feature type="transmembrane region" description="Helical" evidence="19">
    <location>
        <begin position="12"/>
        <end position="38"/>
    </location>
</feature>
<keyword evidence="11 18" id="KW-0812">Transmembrane</keyword>
<evidence type="ECO:0000256" key="12">
    <source>
        <dbReference type="ARBA" id="ARBA00022695"/>
    </source>
</evidence>
<evidence type="ECO:0000256" key="9">
    <source>
        <dbReference type="ARBA" id="ARBA00022516"/>
    </source>
</evidence>
<dbReference type="Proteomes" id="UP001596505">
    <property type="component" value="Unassembled WGS sequence"/>
</dbReference>
<accession>A0ABW2PXX6</accession>
<comment type="subcellular location">
    <subcellularLocation>
        <location evidence="2">Cell membrane</location>
        <topology evidence="2">Multi-pass membrane protein</topology>
    </subcellularLocation>
</comment>